<proteinExistence type="predicted"/>
<dbReference type="Proteomes" id="UP001270053">
    <property type="component" value="Unassembled WGS sequence"/>
</dbReference>
<gene>
    <name evidence="2" type="ORF">SGQ18_04140</name>
    <name evidence="3" type="ORF">SGQ44_04145</name>
</gene>
<name>A0AAJ2SEM8_9FLAO</name>
<dbReference type="Proteomes" id="UP001278738">
    <property type="component" value="Unassembled WGS sequence"/>
</dbReference>
<dbReference type="PROSITE" id="PS51257">
    <property type="entry name" value="PROKAR_LIPOPROTEIN"/>
    <property type="match status" value="1"/>
</dbReference>
<evidence type="ECO:0000313" key="2">
    <source>
        <dbReference type="EMBL" id="MDX6181328.1"/>
    </source>
</evidence>
<keyword evidence="5" id="KW-1185">Reference proteome</keyword>
<evidence type="ECO:0000313" key="3">
    <source>
        <dbReference type="EMBL" id="MDX6184929.1"/>
    </source>
</evidence>
<reference evidence="3 5" key="1">
    <citation type="submission" date="2023-11" db="EMBL/GenBank/DDBJ databases">
        <title>Unpublished Manusciprt.</title>
        <authorList>
            <person name="Saticioglu I.B."/>
            <person name="Ay H."/>
            <person name="Ajmi N."/>
            <person name="Altun S."/>
            <person name="Duman M."/>
        </authorList>
    </citation>
    <scope>NUCLEOTIDE SEQUENCE</scope>
    <source>
        <strain evidence="2 5">Fl-33</strain>
        <strain evidence="3">Fl-77</strain>
    </source>
</reference>
<dbReference type="EMBL" id="JAWXVG010000001">
    <property type="protein sequence ID" value="MDX6181328.1"/>
    <property type="molecule type" value="Genomic_DNA"/>
</dbReference>
<dbReference type="EMBL" id="JAWXVH010000001">
    <property type="protein sequence ID" value="MDX6184929.1"/>
    <property type="molecule type" value="Genomic_DNA"/>
</dbReference>
<comment type="caution">
    <text evidence="3">The sequence shown here is derived from an EMBL/GenBank/DDBJ whole genome shotgun (WGS) entry which is preliminary data.</text>
</comment>
<evidence type="ECO:0000313" key="4">
    <source>
        <dbReference type="Proteomes" id="UP001270053"/>
    </source>
</evidence>
<dbReference type="RefSeq" id="WP_229975930.1">
    <property type="nucleotide sequence ID" value="NZ_CP087133.1"/>
</dbReference>
<accession>A0AAJ2SEM8</accession>
<dbReference type="Pfam" id="PF14054">
    <property type="entry name" value="DUF4249"/>
    <property type="match status" value="1"/>
</dbReference>
<organism evidence="3 4">
    <name type="scientific">Flavobacterium flavipigmentatum</name>
    <dbReference type="NCBI Taxonomy" id="2893884"/>
    <lineage>
        <taxon>Bacteria</taxon>
        <taxon>Pseudomonadati</taxon>
        <taxon>Bacteroidota</taxon>
        <taxon>Flavobacteriia</taxon>
        <taxon>Flavobacteriales</taxon>
        <taxon>Flavobacteriaceae</taxon>
        <taxon>Flavobacterium</taxon>
    </lineage>
</organism>
<sequence length="402" mass="45736">MKKIFLYTLLTILFLASILGCTTPYAYQNNGFEDVVVIEATLTNEYKTQEVKISRTYSLEENFPQFESQAVVYITDNLGNKYEFDQNTASYTSITPFQALPDREYQLHILTKNGKTYESSIEKLTTPNQISSVVPTAVTKNGILGVEITVNSSDPTNTSKYYRYEYDETYKVVAPMWHPDEAIPAGNVVTLRKRTTEARTCYSNQKSEEILLTNTNNLSEDIVSNFPIKFISSKDPIIKNRYSILVKQYVQSLTAHTYYETLKEISNNGNVLSQTQPGFLYGNIKSIDSPGEKVIGFFDVSSYSEKRLFFNFTDLFQGVLPPSYPYYCPAPIPDSDIAEYYFNNCYSTNPNSTCQGPTIVQLIESRIKVYYPTEGPLYILYPIECGDCTSFSSNIKPSFWID</sequence>
<feature type="signal peptide" evidence="1">
    <location>
        <begin position="1"/>
        <end position="26"/>
    </location>
</feature>
<evidence type="ECO:0000313" key="5">
    <source>
        <dbReference type="Proteomes" id="UP001278738"/>
    </source>
</evidence>
<feature type="chain" id="PRO_5042528297" evidence="1">
    <location>
        <begin position="27"/>
        <end position="402"/>
    </location>
</feature>
<protein>
    <submittedName>
        <fullName evidence="3">DUF4249 domain-containing protein</fullName>
    </submittedName>
</protein>
<keyword evidence="1" id="KW-0732">Signal</keyword>
<evidence type="ECO:0000256" key="1">
    <source>
        <dbReference type="SAM" id="SignalP"/>
    </source>
</evidence>
<dbReference type="InterPro" id="IPR025345">
    <property type="entry name" value="DUF4249"/>
</dbReference>
<dbReference type="AlphaFoldDB" id="A0AAJ2SEM8"/>